<dbReference type="GO" id="GO:0006283">
    <property type="term" value="P:transcription-coupled nucleotide-excision repair"/>
    <property type="evidence" value="ECO:0007669"/>
    <property type="project" value="TreeGrafter"/>
</dbReference>
<evidence type="ECO:0000313" key="9">
    <source>
        <dbReference type="Proteomes" id="UP000224854"/>
    </source>
</evidence>
<organism evidence="8 9">
    <name type="scientific">Ophiocordyceps australis</name>
    <dbReference type="NCBI Taxonomy" id="1399860"/>
    <lineage>
        <taxon>Eukaryota</taxon>
        <taxon>Fungi</taxon>
        <taxon>Dikarya</taxon>
        <taxon>Ascomycota</taxon>
        <taxon>Pezizomycotina</taxon>
        <taxon>Sordariomycetes</taxon>
        <taxon>Hypocreomycetidae</taxon>
        <taxon>Hypocreales</taxon>
        <taxon>Ophiocordycipitaceae</taxon>
        <taxon>Ophiocordyceps</taxon>
    </lineage>
</organism>
<dbReference type="InterPro" id="IPR038718">
    <property type="entry name" value="SNF2-like_sf"/>
</dbReference>
<feature type="coiled-coil region" evidence="4">
    <location>
        <begin position="38"/>
        <end position="96"/>
    </location>
</feature>
<dbReference type="SMART" id="SM00487">
    <property type="entry name" value="DEXDc"/>
    <property type="match status" value="1"/>
</dbReference>
<gene>
    <name evidence="8" type="ORF">CDD82_1768</name>
</gene>
<evidence type="ECO:0000256" key="2">
    <source>
        <dbReference type="ARBA" id="ARBA00022801"/>
    </source>
</evidence>
<evidence type="ECO:0000313" key="8">
    <source>
        <dbReference type="EMBL" id="PHH80402.1"/>
    </source>
</evidence>
<feature type="compositionally biased region" description="Polar residues" evidence="5">
    <location>
        <begin position="165"/>
        <end position="177"/>
    </location>
</feature>
<keyword evidence="3" id="KW-0067">ATP-binding</keyword>
<dbReference type="SUPFAM" id="SSF52540">
    <property type="entry name" value="P-loop containing nucleoside triphosphate hydrolases"/>
    <property type="match status" value="2"/>
</dbReference>
<dbReference type="CDD" id="cd18793">
    <property type="entry name" value="SF2_C_SNF"/>
    <property type="match status" value="1"/>
</dbReference>
<dbReference type="EMBL" id="NJEU01000156">
    <property type="protein sequence ID" value="PHH80402.1"/>
    <property type="molecule type" value="Genomic_DNA"/>
</dbReference>
<dbReference type="CDD" id="cd22254">
    <property type="entry name" value="CSB_WHD"/>
    <property type="match status" value="1"/>
</dbReference>
<feature type="region of interest" description="Disordered" evidence="5">
    <location>
        <begin position="296"/>
        <end position="323"/>
    </location>
</feature>
<keyword evidence="9" id="KW-1185">Reference proteome</keyword>
<dbReference type="PROSITE" id="PS51194">
    <property type="entry name" value="HELICASE_CTER"/>
    <property type="match status" value="1"/>
</dbReference>
<feature type="region of interest" description="Disordered" evidence="5">
    <location>
        <begin position="990"/>
        <end position="1024"/>
    </location>
</feature>
<feature type="region of interest" description="Disordered" evidence="5">
    <location>
        <begin position="159"/>
        <end position="272"/>
    </location>
</feature>
<feature type="domain" description="Helicase C-terminal" evidence="7">
    <location>
        <begin position="687"/>
        <end position="847"/>
    </location>
</feature>
<dbReference type="FunFam" id="3.40.50.10810:FF:000094">
    <property type="entry name" value="DNA excision repair protein ERCC-6"/>
    <property type="match status" value="1"/>
</dbReference>
<reference evidence="8 9" key="1">
    <citation type="submission" date="2017-06" db="EMBL/GenBank/DDBJ databases">
        <title>Ant-infecting Ophiocordyceps genomes reveal a high diversity of potential behavioral manipulation genes and a possible major role for enterotoxins.</title>
        <authorList>
            <person name="De Bekker C."/>
            <person name="Evans H.C."/>
            <person name="Brachmann A."/>
            <person name="Hughes D.P."/>
        </authorList>
    </citation>
    <scope>NUCLEOTIDE SEQUENCE [LARGE SCALE GENOMIC DNA]</scope>
    <source>
        <strain evidence="8 9">1348a</strain>
    </source>
</reference>
<dbReference type="InterPro" id="IPR027417">
    <property type="entry name" value="P-loop_NTPase"/>
</dbReference>
<proteinExistence type="predicted"/>
<evidence type="ECO:0000256" key="4">
    <source>
        <dbReference type="SAM" id="Coils"/>
    </source>
</evidence>
<keyword evidence="1" id="KW-0547">Nucleotide-binding</keyword>
<evidence type="ECO:0000256" key="1">
    <source>
        <dbReference type="ARBA" id="ARBA00022741"/>
    </source>
</evidence>
<feature type="region of interest" description="Disordered" evidence="5">
    <location>
        <begin position="863"/>
        <end position="895"/>
    </location>
</feature>
<feature type="compositionally biased region" description="Basic and acidic residues" evidence="5">
    <location>
        <begin position="195"/>
        <end position="208"/>
    </location>
</feature>
<dbReference type="PANTHER" id="PTHR45629:SF7">
    <property type="entry name" value="DNA EXCISION REPAIR PROTEIN ERCC-6-RELATED"/>
    <property type="match status" value="1"/>
</dbReference>
<dbReference type="OrthoDB" id="413460at2759"/>
<evidence type="ECO:0000256" key="3">
    <source>
        <dbReference type="ARBA" id="ARBA00022840"/>
    </source>
</evidence>
<dbReference type="InterPro" id="IPR049730">
    <property type="entry name" value="SNF2/RAD54-like_C"/>
</dbReference>
<comment type="caution">
    <text evidence="8">The sequence shown here is derived from an EMBL/GenBank/DDBJ whole genome shotgun (WGS) entry which is preliminary data.</text>
</comment>
<keyword evidence="2" id="KW-0378">Hydrolase</keyword>
<dbReference type="PROSITE" id="PS51192">
    <property type="entry name" value="HELICASE_ATP_BIND_1"/>
    <property type="match status" value="1"/>
</dbReference>
<dbReference type="InterPro" id="IPR014001">
    <property type="entry name" value="Helicase_ATP-bd"/>
</dbReference>
<protein>
    <recommendedName>
        <fullName evidence="10">DNA repair protein Rhp26/Rad26</fullName>
    </recommendedName>
</protein>
<dbReference type="SMART" id="SM00490">
    <property type="entry name" value="HELICc"/>
    <property type="match status" value="1"/>
</dbReference>
<name>A0A2C5ZKV4_9HYPO</name>
<dbReference type="GO" id="GO:0005634">
    <property type="term" value="C:nucleus"/>
    <property type="evidence" value="ECO:0007669"/>
    <property type="project" value="TreeGrafter"/>
</dbReference>
<dbReference type="Pfam" id="PF00176">
    <property type="entry name" value="SNF2-rel_dom"/>
    <property type="match status" value="1"/>
</dbReference>
<evidence type="ECO:0008006" key="10">
    <source>
        <dbReference type="Google" id="ProtNLM"/>
    </source>
</evidence>
<dbReference type="InterPro" id="IPR050496">
    <property type="entry name" value="SNF2_RAD54_helicase_repair"/>
</dbReference>
<sequence length="1114" mass="124879">MATRPFIAPDQHDLERDITLQANAALVEADDKKDTKRIDKLDAARQRLQLQLDKEKRQLERVAGNPYQSRKVQKEIARLEEEIKGIKSDMVDFQARITKRHQENPLEGADQAKSKRLAGESHREYLIRTGKITPFAKFGGARPQDLQGSLADSILDAEDEAAANEYQQDTSGPTSHQSLRRPGFADEVEAPADGAPDHAARARAEFSLRGRKKRRVQQQRQPSPSAAYEPEQSSTESDAGPCVWQQGTEEDLVREQRRRTKSKEKTREQEVVDLSSVDDGNEAFYKKRLKDWVTRRSRARRARRQATESGARAAESDGEGQEWFKPSPDYADHYFDADLKLPGDIHPSLFGYQKTGVQWLAELYKQGVGGIVGDEMGLGKTVQLIAFIAALHCSGKLKRPVIVVAPATLLRQWVSEFHRWWPPLRVAILHSSGSGMMNARAEDEYDVDTYRPVANRSVAAARNIVKGVVQKGHVLVTTYTGLQTYADELLPVAWEYAVLDEGHKIRNPNAEMTVTCKELKTPNRIILSGTPVQNNLTELWSLFDFIYPMRLGTLVNFRAQFEIPIRQGGYANASNLQVMTAEKCAEALKETIGQYLLQRLKVDVAADLPDKTEQVLFCKLTEAQREAYETFLASDEVSAILSRRRQSLYGIDILRKICNHPDLVDKSLALKAGYDYGHARLSAKLQLTRDLLEKVMIPNGHKTLLFSQGKLMLNIIEKSMREQAISYLRMDGETHVDQRQPMIDRFNSDPAIHVFLMTTRTGGLGTNLTGADRIIIFDPDWNPSTDLQARERAWRLGQNKPVKIYRLMTEGTIEEKIYHRQIFKQFMTNKVLKDPKQRSSYDLSDLYDLFSYSRGDEAAHARSDVFKGAQVKDPDDDDDDDDNNNKDAPLPDQETRSVQRIKTLAAVHAYTQDQDAAAHNERRMLQGIFARSVKSAYDHEQIVSGQAPKKHQLAADAAVLRHEANEVGRLAAAHLSRAAQDARRTPIGTVTWTGDVGEAGRPGQRQQHGSRRRRANGATGPASAGVLSNLAERQGLRAGAAQPQPRDYEALIRAFVARHGGQVPSKMLVDHFNPLCPGKKQSHDFKMALDRIAVLKRGGGAGRGMWSLKPGGVN</sequence>
<feature type="compositionally biased region" description="Basic and acidic residues" evidence="5">
    <location>
        <begin position="863"/>
        <end position="873"/>
    </location>
</feature>
<dbReference type="GO" id="GO:0008094">
    <property type="term" value="F:ATP-dependent activity, acting on DNA"/>
    <property type="evidence" value="ECO:0007669"/>
    <property type="project" value="TreeGrafter"/>
</dbReference>
<dbReference type="InterPro" id="IPR000330">
    <property type="entry name" value="SNF2_N"/>
</dbReference>
<evidence type="ECO:0000259" key="6">
    <source>
        <dbReference type="PROSITE" id="PS51192"/>
    </source>
</evidence>
<evidence type="ECO:0000256" key="5">
    <source>
        <dbReference type="SAM" id="MobiDB-lite"/>
    </source>
</evidence>
<dbReference type="Gene3D" id="3.40.50.300">
    <property type="entry name" value="P-loop containing nucleotide triphosphate hydrolases"/>
    <property type="match status" value="1"/>
</dbReference>
<dbReference type="GO" id="GO:0005524">
    <property type="term" value="F:ATP binding"/>
    <property type="evidence" value="ECO:0007669"/>
    <property type="project" value="InterPro"/>
</dbReference>
<dbReference type="GO" id="GO:0016787">
    <property type="term" value="F:hydrolase activity"/>
    <property type="evidence" value="ECO:0007669"/>
    <property type="project" value="UniProtKB-KW"/>
</dbReference>
<evidence type="ECO:0000259" key="7">
    <source>
        <dbReference type="PROSITE" id="PS51194"/>
    </source>
</evidence>
<accession>A0A2C5ZKV4</accession>
<dbReference type="Gene3D" id="3.40.50.10810">
    <property type="entry name" value="Tandem AAA-ATPase domain"/>
    <property type="match status" value="1"/>
</dbReference>
<dbReference type="AlphaFoldDB" id="A0A2C5ZKV4"/>
<keyword evidence="4" id="KW-0175">Coiled coil</keyword>
<dbReference type="PANTHER" id="PTHR45629">
    <property type="entry name" value="SNF2/RAD54 FAMILY MEMBER"/>
    <property type="match status" value="1"/>
</dbReference>
<dbReference type="Pfam" id="PF00271">
    <property type="entry name" value="Helicase_C"/>
    <property type="match status" value="1"/>
</dbReference>
<dbReference type="InterPro" id="IPR001650">
    <property type="entry name" value="Helicase_C-like"/>
</dbReference>
<dbReference type="Proteomes" id="UP000224854">
    <property type="component" value="Unassembled WGS sequence"/>
</dbReference>
<dbReference type="CDD" id="cd18000">
    <property type="entry name" value="DEXHc_ERCC6"/>
    <property type="match status" value="1"/>
</dbReference>
<feature type="domain" description="Helicase ATP-binding" evidence="6">
    <location>
        <begin position="361"/>
        <end position="549"/>
    </location>
</feature>